<dbReference type="AlphaFoldDB" id="Q7XNZ9"/>
<feature type="region of interest" description="Disordered" evidence="1">
    <location>
        <begin position="58"/>
        <end position="82"/>
    </location>
</feature>
<name>Q7XNZ9_ORYSJ</name>
<protein>
    <submittedName>
        <fullName evidence="2">OSJNBb0089K06.5 protein</fullName>
    </submittedName>
</protein>
<evidence type="ECO:0000256" key="1">
    <source>
        <dbReference type="SAM" id="MobiDB-lite"/>
    </source>
</evidence>
<dbReference type="EMBL" id="AL663013">
    <property type="protein sequence ID" value="CAE03846.1"/>
    <property type="molecule type" value="Genomic_DNA"/>
</dbReference>
<organism evidence="2 3">
    <name type="scientific">Oryza sativa subsp. japonica</name>
    <name type="common">Rice</name>
    <dbReference type="NCBI Taxonomy" id="39947"/>
    <lineage>
        <taxon>Eukaryota</taxon>
        <taxon>Viridiplantae</taxon>
        <taxon>Streptophyta</taxon>
        <taxon>Embryophyta</taxon>
        <taxon>Tracheophyta</taxon>
        <taxon>Spermatophyta</taxon>
        <taxon>Magnoliopsida</taxon>
        <taxon>Liliopsida</taxon>
        <taxon>Poales</taxon>
        <taxon>Poaceae</taxon>
        <taxon>BOP clade</taxon>
        <taxon>Oryzoideae</taxon>
        <taxon>Oryzeae</taxon>
        <taxon>Oryzinae</taxon>
        <taxon>Oryza</taxon>
        <taxon>Oryza sativa</taxon>
    </lineage>
</organism>
<reference evidence="3" key="2">
    <citation type="journal article" date="2008" name="Nucleic Acids Res.">
        <title>The rice annotation project database (RAP-DB): 2008 update.</title>
        <authorList>
            <consortium name="The rice annotation project (RAP)"/>
        </authorList>
    </citation>
    <scope>GENOME REANNOTATION</scope>
    <source>
        <strain evidence="3">cv. Nipponbare</strain>
    </source>
</reference>
<proteinExistence type="predicted"/>
<dbReference type="Proteomes" id="UP000000763">
    <property type="component" value="Chromosome 4"/>
</dbReference>
<gene>
    <name evidence="2" type="primary">OSJNBb0089K06.5</name>
</gene>
<evidence type="ECO:0000313" key="2">
    <source>
        <dbReference type="EMBL" id="CAE03846.1"/>
    </source>
</evidence>
<sequence>MSSSLSSSSLVSSLLSLPFHRPRGARAGAATGAELATATEVGAGAAGGEIDRPCKCVSPGPGSPTGLDRHGAARWLRPGRPG</sequence>
<accession>Q7XNZ9</accession>
<evidence type="ECO:0000313" key="3">
    <source>
        <dbReference type="Proteomes" id="UP000000763"/>
    </source>
</evidence>
<reference evidence="3" key="1">
    <citation type="journal article" date="2005" name="Nature">
        <title>The map-based sequence of the rice genome.</title>
        <authorList>
            <consortium name="International rice genome sequencing project (IRGSP)"/>
            <person name="Matsumoto T."/>
            <person name="Wu J."/>
            <person name="Kanamori H."/>
            <person name="Katayose Y."/>
            <person name="Fujisawa M."/>
            <person name="Namiki N."/>
            <person name="Mizuno H."/>
            <person name="Yamamoto K."/>
            <person name="Antonio B.A."/>
            <person name="Baba T."/>
            <person name="Sakata K."/>
            <person name="Nagamura Y."/>
            <person name="Aoki H."/>
            <person name="Arikawa K."/>
            <person name="Arita K."/>
            <person name="Bito T."/>
            <person name="Chiden Y."/>
            <person name="Fujitsuka N."/>
            <person name="Fukunaka R."/>
            <person name="Hamada M."/>
            <person name="Harada C."/>
            <person name="Hayashi A."/>
            <person name="Hijishita S."/>
            <person name="Honda M."/>
            <person name="Hosokawa S."/>
            <person name="Ichikawa Y."/>
            <person name="Idonuma A."/>
            <person name="Iijima M."/>
            <person name="Ikeda M."/>
            <person name="Ikeno M."/>
            <person name="Ito K."/>
            <person name="Ito S."/>
            <person name="Ito T."/>
            <person name="Ito Y."/>
            <person name="Ito Y."/>
            <person name="Iwabuchi A."/>
            <person name="Kamiya K."/>
            <person name="Karasawa W."/>
            <person name="Kurita K."/>
            <person name="Katagiri S."/>
            <person name="Kikuta A."/>
            <person name="Kobayashi H."/>
            <person name="Kobayashi N."/>
            <person name="Machita K."/>
            <person name="Maehara T."/>
            <person name="Masukawa M."/>
            <person name="Mizubayashi T."/>
            <person name="Mukai Y."/>
            <person name="Nagasaki H."/>
            <person name="Nagata Y."/>
            <person name="Naito S."/>
            <person name="Nakashima M."/>
            <person name="Nakama Y."/>
            <person name="Nakamichi Y."/>
            <person name="Nakamura M."/>
            <person name="Meguro A."/>
            <person name="Negishi M."/>
            <person name="Ohta I."/>
            <person name="Ohta T."/>
            <person name="Okamoto M."/>
            <person name="Ono N."/>
            <person name="Saji S."/>
            <person name="Sakaguchi M."/>
            <person name="Sakai K."/>
            <person name="Shibata M."/>
            <person name="Shimokawa T."/>
            <person name="Song J."/>
            <person name="Takazaki Y."/>
            <person name="Terasawa K."/>
            <person name="Tsugane M."/>
            <person name="Tsuji K."/>
            <person name="Ueda S."/>
            <person name="Waki K."/>
            <person name="Yamagata H."/>
            <person name="Yamamoto M."/>
            <person name="Yamamoto S."/>
            <person name="Yamane H."/>
            <person name="Yoshiki S."/>
            <person name="Yoshihara R."/>
            <person name="Yukawa K."/>
            <person name="Zhong H."/>
            <person name="Yano M."/>
            <person name="Yuan Q."/>
            <person name="Ouyang S."/>
            <person name="Liu J."/>
            <person name="Jones K.M."/>
            <person name="Gansberger K."/>
            <person name="Moffat K."/>
            <person name="Hill J."/>
            <person name="Bera J."/>
            <person name="Fadrosh D."/>
            <person name="Jin S."/>
            <person name="Johri S."/>
            <person name="Kim M."/>
            <person name="Overton L."/>
            <person name="Reardon M."/>
            <person name="Tsitrin T."/>
            <person name="Vuong H."/>
            <person name="Weaver B."/>
            <person name="Ciecko A."/>
            <person name="Tallon L."/>
            <person name="Jackson J."/>
            <person name="Pai G."/>
            <person name="Aken S.V."/>
            <person name="Utterback T."/>
            <person name="Reidmuller S."/>
            <person name="Feldblyum T."/>
            <person name="Hsiao J."/>
            <person name="Zismann V."/>
            <person name="Iobst S."/>
            <person name="de Vazeille A.R."/>
            <person name="Buell C.R."/>
            <person name="Ying K."/>
            <person name="Li Y."/>
            <person name="Lu T."/>
            <person name="Huang Y."/>
            <person name="Zhao Q."/>
            <person name="Feng Q."/>
            <person name="Zhang L."/>
            <person name="Zhu J."/>
            <person name="Weng Q."/>
            <person name="Mu J."/>
            <person name="Lu Y."/>
            <person name="Fan D."/>
            <person name="Liu Y."/>
            <person name="Guan J."/>
            <person name="Zhang Y."/>
            <person name="Yu S."/>
            <person name="Liu X."/>
            <person name="Zhang Y."/>
            <person name="Hong G."/>
            <person name="Han B."/>
            <person name="Choisne N."/>
            <person name="Demange N."/>
            <person name="Orjeda G."/>
            <person name="Samain S."/>
            <person name="Cattolico L."/>
            <person name="Pelletier E."/>
            <person name="Couloux A."/>
            <person name="Segurens B."/>
            <person name="Wincker P."/>
            <person name="D'Hont A."/>
            <person name="Scarpelli C."/>
            <person name="Weissenbach J."/>
            <person name="Salanoubat M."/>
            <person name="Quetier F."/>
            <person name="Yu Y."/>
            <person name="Kim H.R."/>
            <person name="Rambo T."/>
            <person name="Currie J."/>
            <person name="Collura K."/>
            <person name="Luo M."/>
            <person name="Yang T."/>
            <person name="Ammiraju J.S.S."/>
            <person name="Engler F."/>
            <person name="Soderlund C."/>
            <person name="Wing R.A."/>
            <person name="Palmer L.E."/>
            <person name="de la Bastide M."/>
            <person name="Spiegel L."/>
            <person name="Nascimento L."/>
            <person name="Zutavern T."/>
            <person name="O'Shaughnessy A."/>
            <person name="Dike S."/>
            <person name="Dedhia N."/>
            <person name="Preston R."/>
            <person name="Balija V."/>
            <person name="McCombie W.R."/>
            <person name="Chow T."/>
            <person name="Chen H."/>
            <person name="Chung M."/>
            <person name="Chen C."/>
            <person name="Shaw J."/>
            <person name="Wu H."/>
            <person name="Hsiao K."/>
            <person name="Chao Y."/>
            <person name="Chu M."/>
            <person name="Cheng C."/>
            <person name="Hour A."/>
            <person name="Lee P."/>
            <person name="Lin S."/>
            <person name="Lin Y."/>
            <person name="Liou J."/>
            <person name="Liu S."/>
            <person name="Hsing Y."/>
            <person name="Raghuvanshi S."/>
            <person name="Mohanty A."/>
            <person name="Bharti A.K."/>
            <person name="Gaur A."/>
            <person name="Gupta V."/>
            <person name="Kumar D."/>
            <person name="Ravi V."/>
            <person name="Vij S."/>
            <person name="Kapur A."/>
            <person name="Khurana P."/>
            <person name="Khurana P."/>
            <person name="Khurana J.P."/>
            <person name="Tyagi A.K."/>
            <person name="Gaikwad K."/>
            <person name="Singh A."/>
            <person name="Dalal V."/>
            <person name="Srivastava S."/>
            <person name="Dixit A."/>
            <person name="Pal A.K."/>
            <person name="Ghazi I.A."/>
            <person name="Yadav M."/>
            <person name="Pandit A."/>
            <person name="Bhargava A."/>
            <person name="Sureshbabu K."/>
            <person name="Batra K."/>
            <person name="Sharma T.R."/>
            <person name="Mohapatra T."/>
            <person name="Singh N.K."/>
            <person name="Messing J."/>
            <person name="Nelson A.B."/>
            <person name="Fuks G."/>
            <person name="Kavchok S."/>
            <person name="Keizer G."/>
            <person name="Linton E."/>
            <person name="Llaca V."/>
            <person name="Song R."/>
            <person name="Tanyolac B."/>
            <person name="Young S."/>
            <person name="Ho-Il K."/>
            <person name="Hahn J.H."/>
            <person name="Sangsakoo G."/>
            <person name="Vanavichit A."/>
            <person name="de Mattos Luiz.A.T."/>
            <person name="Zimmer P.D."/>
            <person name="Malone G."/>
            <person name="Dellagostin O."/>
            <person name="de Oliveira A.C."/>
            <person name="Bevan M."/>
            <person name="Bancroft I."/>
            <person name="Minx P."/>
            <person name="Cordum H."/>
            <person name="Wilson R."/>
            <person name="Cheng Z."/>
            <person name="Jin W."/>
            <person name="Jiang J."/>
            <person name="Leong S.A."/>
            <person name="Iwama H."/>
            <person name="Gojobori T."/>
            <person name="Itoh T."/>
            <person name="Niimura Y."/>
            <person name="Fujii Y."/>
            <person name="Habara T."/>
            <person name="Sakai H."/>
            <person name="Sato Y."/>
            <person name="Wilson G."/>
            <person name="Kumar K."/>
            <person name="McCouch S."/>
            <person name="Juretic N."/>
            <person name="Hoen D."/>
            <person name="Wright S."/>
            <person name="Bruskiewich R."/>
            <person name="Bureau T."/>
            <person name="Miyao A."/>
            <person name="Hirochika H."/>
            <person name="Nishikawa T."/>
            <person name="Kadowaki K."/>
            <person name="Sugiura M."/>
            <person name="Burr B."/>
            <person name="Sasaki T."/>
        </authorList>
    </citation>
    <scope>NUCLEOTIDE SEQUENCE [LARGE SCALE GENOMIC DNA]</scope>
    <source>
        <strain evidence="3">cv. Nipponbare</strain>
    </source>
</reference>